<dbReference type="PANTHER" id="PTHR46487:SF1">
    <property type="entry name" value="DNA REPAIR PROTEIN XRCC3"/>
    <property type="match status" value="1"/>
</dbReference>
<feature type="domain" description="RecA family profile 1" evidence="11">
    <location>
        <begin position="78"/>
        <end position="259"/>
    </location>
</feature>
<evidence type="ECO:0000256" key="10">
    <source>
        <dbReference type="SAM" id="MobiDB-lite"/>
    </source>
</evidence>
<dbReference type="GO" id="GO:0140664">
    <property type="term" value="F:ATP-dependent DNA damage sensor activity"/>
    <property type="evidence" value="ECO:0007669"/>
    <property type="project" value="InterPro"/>
</dbReference>
<keyword evidence="3" id="KW-0547">Nucleotide-binding</keyword>
<protein>
    <recommendedName>
        <fullName evidence="11">RecA family profile 1 domain-containing protein</fullName>
    </recommendedName>
</protein>
<dbReference type="GO" id="GO:0071140">
    <property type="term" value="P:resolution of mitotic recombination intermediates"/>
    <property type="evidence" value="ECO:0007669"/>
    <property type="project" value="TreeGrafter"/>
</dbReference>
<dbReference type="GO" id="GO:0045003">
    <property type="term" value="P:double-strand break repair via synthesis-dependent strand annealing"/>
    <property type="evidence" value="ECO:0007669"/>
    <property type="project" value="TreeGrafter"/>
</dbReference>
<gene>
    <name evidence="12" type="ORF">AALO_G00109240</name>
</gene>
<evidence type="ECO:0000259" key="11">
    <source>
        <dbReference type="PROSITE" id="PS50162"/>
    </source>
</evidence>
<keyword evidence="6" id="KW-0238">DNA-binding</keyword>
<proteinExistence type="inferred from homology"/>
<dbReference type="Proteomes" id="UP000823561">
    <property type="component" value="Chromosome 8"/>
</dbReference>
<evidence type="ECO:0000256" key="5">
    <source>
        <dbReference type="ARBA" id="ARBA00022840"/>
    </source>
</evidence>
<evidence type="ECO:0000256" key="9">
    <source>
        <dbReference type="ARBA" id="ARBA00023242"/>
    </source>
</evidence>
<dbReference type="Pfam" id="PF08423">
    <property type="entry name" value="Rad51"/>
    <property type="match status" value="1"/>
</dbReference>
<dbReference type="Gene3D" id="3.40.50.300">
    <property type="entry name" value="P-loop containing nucleotide triphosphate hydrolases"/>
    <property type="match status" value="1"/>
</dbReference>
<dbReference type="PANTHER" id="PTHR46487">
    <property type="entry name" value="DNA REPAIR PROTEIN XRCC3"/>
    <property type="match status" value="1"/>
</dbReference>
<sequence length="381" mass="41692">MNWEELDLNPRIIAAVKRANVKSAKEILSLSGPDLQRLTKLSKADVHHLHTAVAQAYCKRPPVTALQLLRGECPSLEPGHRLSFGCPVLDALLRGGIPLCGITELAGESGAGKTQFGLQLCLSVQYPVEHGGLGSGAVFICTEDSFPIKRLRQLIAQQPHLREDLPKALVRSIRFSDNIYIEHTADLKALQTCISKRVPVLLSRGLVRLVVVDSVAGLFRNEFQADETIERTRHLLTFSSALHRLSHTYHTPVLCINQVTDVVDGPNPGRCDFGLVESRVLPALGLAWANQVMVRLMLRRLGGCVTAGEQSCIPRRLEVVFAPHLPRDSCLCGVWLEGVRGVPLGEDTHREPPPPQQQLLPDGQVRTTHRPAAGAEGAEDT</sequence>
<comment type="caution">
    <text evidence="12">The sequence shown here is derived from an EMBL/GenBank/DDBJ whole genome shotgun (WGS) entry which is preliminary data.</text>
</comment>
<evidence type="ECO:0000256" key="1">
    <source>
        <dbReference type="ARBA" id="ARBA00004123"/>
    </source>
</evidence>
<reference evidence="12" key="1">
    <citation type="submission" date="2020-10" db="EMBL/GenBank/DDBJ databases">
        <title>Chromosome-scale genome assembly of the Allis shad, Alosa alosa.</title>
        <authorList>
            <person name="Margot Z."/>
            <person name="Christophe K."/>
            <person name="Cabau C."/>
            <person name="Louis A."/>
            <person name="Berthelot C."/>
            <person name="Parey E."/>
            <person name="Roest Crollius H."/>
            <person name="Montfort J."/>
            <person name="Robinson-Rechavi M."/>
            <person name="Bucao C."/>
            <person name="Bouchez O."/>
            <person name="Gislard M."/>
            <person name="Lluch J."/>
            <person name="Milhes M."/>
            <person name="Lampietro C."/>
            <person name="Lopez Roques C."/>
            <person name="Donnadieu C."/>
            <person name="Braasch I."/>
            <person name="Desvignes T."/>
            <person name="Postlethwait J."/>
            <person name="Bobe J."/>
            <person name="Guiguen Y."/>
        </authorList>
    </citation>
    <scope>NUCLEOTIDE SEQUENCE</scope>
    <source>
        <strain evidence="12">M-15738</strain>
        <tissue evidence="12">Blood</tissue>
    </source>
</reference>
<dbReference type="GO" id="GO:0005657">
    <property type="term" value="C:replication fork"/>
    <property type="evidence" value="ECO:0007669"/>
    <property type="project" value="TreeGrafter"/>
</dbReference>
<keyword evidence="13" id="KW-1185">Reference proteome</keyword>
<dbReference type="EMBL" id="JADWDJ010000008">
    <property type="protein sequence ID" value="KAG5276745.1"/>
    <property type="molecule type" value="Genomic_DNA"/>
</dbReference>
<keyword evidence="4" id="KW-0227">DNA damage</keyword>
<evidence type="ECO:0000256" key="3">
    <source>
        <dbReference type="ARBA" id="ARBA00022741"/>
    </source>
</evidence>
<evidence type="ECO:0000313" key="13">
    <source>
        <dbReference type="Proteomes" id="UP000823561"/>
    </source>
</evidence>
<dbReference type="PIRSF" id="PIRSF005856">
    <property type="entry name" value="Rad51"/>
    <property type="match status" value="1"/>
</dbReference>
<evidence type="ECO:0000256" key="6">
    <source>
        <dbReference type="ARBA" id="ARBA00023125"/>
    </source>
</evidence>
<feature type="region of interest" description="Disordered" evidence="10">
    <location>
        <begin position="345"/>
        <end position="381"/>
    </location>
</feature>
<dbReference type="InterPro" id="IPR027417">
    <property type="entry name" value="P-loop_NTPase"/>
</dbReference>
<evidence type="ECO:0000256" key="4">
    <source>
        <dbReference type="ARBA" id="ARBA00022763"/>
    </source>
</evidence>
<evidence type="ECO:0000256" key="7">
    <source>
        <dbReference type="ARBA" id="ARBA00023172"/>
    </source>
</evidence>
<keyword evidence="5" id="KW-0067">ATP-binding</keyword>
<dbReference type="Pfam" id="PF26169">
    <property type="entry name" value="HHH_XRCC3_RpoA"/>
    <property type="match status" value="1"/>
</dbReference>
<dbReference type="InterPro" id="IPR016467">
    <property type="entry name" value="DNA_recomb/repair_RecA-like"/>
</dbReference>
<dbReference type="PROSITE" id="PS50162">
    <property type="entry name" value="RECA_2"/>
    <property type="match status" value="1"/>
</dbReference>
<evidence type="ECO:0000256" key="2">
    <source>
        <dbReference type="ARBA" id="ARBA00007095"/>
    </source>
</evidence>
<dbReference type="AlphaFoldDB" id="A0AAV6GPI3"/>
<evidence type="ECO:0000256" key="8">
    <source>
        <dbReference type="ARBA" id="ARBA00023204"/>
    </source>
</evidence>
<dbReference type="SUPFAM" id="SSF52540">
    <property type="entry name" value="P-loop containing nucleoside triphosphate hydrolases"/>
    <property type="match status" value="1"/>
</dbReference>
<name>A0AAV6GPI3_9TELE</name>
<dbReference type="GO" id="GO:0000400">
    <property type="term" value="F:four-way junction DNA binding"/>
    <property type="evidence" value="ECO:0007669"/>
    <property type="project" value="TreeGrafter"/>
</dbReference>
<keyword evidence="7" id="KW-0233">DNA recombination</keyword>
<comment type="similarity">
    <text evidence="2">Belongs to the RecA family. RAD51 subfamily.</text>
</comment>
<keyword evidence="9" id="KW-0539">Nucleus</keyword>
<dbReference type="InterPro" id="IPR020588">
    <property type="entry name" value="RecA_ATP-bd"/>
</dbReference>
<dbReference type="GO" id="GO:0033065">
    <property type="term" value="C:Rad51C-XRCC3 complex"/>
    <property type="evidence" value="ECO:0007669"/>
    <property type="project" value="TreeGrafter"/>
</dbReference>
<dbReference type="CDD" id="cd19491">
    <property type="entry name" value="XRCC3"/>
    <property type="match status" value="1"/>
</dbReference>
<dbReference type="GO" id="GO:0000722">
    <property type="term" value="P:telomere maintenance via recombination"/>
    <property type="evidence" value="ECO:0007669"/>
    <property type="project" value="TreeGrafter"/>
</dbReference>
<accession>A0AAV6GPI3</accession>
<organism evidence="12 13">
    <name type="scientific">Alosa alosa</name>
    <name type="common">allis shad</name>
    <dbReference type="NCBI Taxonomy" id="278164"/>
    <lineage>
        <taxon>Eukaryota</taxon>
        <taxon>Metazoa</taxon>
        <taxon>Chordata</taxon>
        <taxon>Craniata</taxon>
        <taxon>Vertebrata</taxon>
        <taxon>Euteleostomi</taxon>
        <taxon>Actinopterygii</taxon>
        <taxon>Neopterygii</taxon>
        <taxon>Teleostei</taxon>
        <taxon>Clupei</taxon>
        <taxon>Clupeiformes</taxon>
        <taxon>Clupeoidei</taxon>
        <taxon>Clupeidae</taxon>
        <taxon>Alosa</taxon>
    </lineage>
</organism>
<comment type="subcellular location">
    <subcellularLocation>
        <location evidence="1">Nucleus</location>
    </subcellularLocation>
</comment>
<keyword evidence="8" id="KW-0234">DNA repair</keyword>
<dbReference type="InterPro" id="IPR013632">
    <property type="entry name" value="Rad51_C"/>
</dbReference>
<dbReference type="GO" id="GO:0005524">
    <property type="term" value="F:ATP binding"/>
    <property type="evidence" value="ECO:0007669"/>
    <property type="project" value="UniProtKB-KW"/>
</dbReference>
<evidence type="ECO:0000313" key="12">
    <source>
        <dbReference type="EMBL" id="KAG5276745.1"/>
    </source>
</evidence>
<dbReference type="InterPro" id="IPR058766">
    <property type="entry name" value="HHH_XRCC3_RAD51B"/>
</dbReference>
<dbReference type="InterPro" id="IPR047348">
    <property type="entry name" value="XRCC3-like_C"/>
</dbReference>
<dbReference type="GO" id="GO:0090656">
    <property type="term" value="P:t-circle formation"/>
    <property type="evidence" value="ECO:0007669"/>
    <property type="project" value="TreeGrafter"/>
</dbReference>